<reference evidence="3 4" key="1">
    <citation type="submission" date="2016-10" db="EMBL/GenBank/DDBJ databases">
        <authorList>
            <person name="de Groot N.N."/>
        </authorList>
    </citation>
    <scope>NUCLEOTIDE SEQUENCE [LARGE SCALE GENOMIC DNA]</scope>
    <source>
        <strain evidence="3 4">CGMCC 1.10836</strain>
    </source>
</reference>
<evidence type="ECO:0000313" key="4">
    <source>
        <dbReference type="Proteomes" id="UP000183002"/>
    </source>
</evidence>
<keyword evidence="4" id="KW-1185">Reference proteome</keyword>
<feature type="region of interest" description="Disordered" evidence="1">
    <location>
        <begin position="217"/>
        <end position="243"/>
    </location>
</feature>
<accession>A0A1H8CCF1</accession>
<name>A0A1H8CCF1_9RHOB</name>
<organism evidence="3 4">
    <name type="scientific">Pseudorhodobacter antarcticus</name>
    <dbReference type="NCBI Taxonomy" id="1077947"/>
    <lineage>
        <taxon>Bacteria</taxon>
        <taxon>Pseudomonadati</taxon>
        <taxon>Pseudomonadota</taxon>
        <taxon>Alphaproteobacteria</taxon>
        <taxon>Rhodobacterales</taxon>
        <taxon>Paracoccaceae</taxon>
        <taxon>Pseudorhodobacter</taxon>
    </lineage>
</organism>
<gene>
    <name evidence="3" type="ORF">SAMN05216227_1004145</name>
</gene>
<feature type="domain" description="ParB-like N-terminal" evidence="2">
    <location>
        <begin position="3"/>
        <end position="101"/>
    </location>
</feature>
<dbReference type="InterPro" id="IPR050336">
    <property type="entry name" value="Chromosome_partition/occlusion"/>
</dbReference>
<dbReference type="AlphaFoldDB" id="A0A1H8CCF1"/>
<dbReference type="GO" id="GO:0007059">
    <property type="term" value="P:chromosome segregation"/>
    <property type="evidence" value="ECO:0007669"/>
    <property type="project" value="TreeGrafter"/>
</dbReference>
<dbReference type="Pfam" id="PF02195">
    <property type="entry name" value="ParB_N"/>
    <property type="match status" value="1"/>
</dbReference>
<evidence type="ECO:0000256" key="1">
    <source>
        <dbReference type="SAM" id="MobiDB-lite"/>
    </source>
</evidence>
<dbReference type="Gene3D" id="3.90.1530.30">
    <property type="match status" value="1"/>
</dbReference>
<dbReference type="SMART" id="SM00470">
    <property type="entry name" value="ParB"/>
    <property type="match status" value="1"/>
</dbReference>
<evidence type="ECO:0000259" key="2">
    <source>
        <dbReference type="SMART" id="SM00470"/>
    </source>
</evidence>
<dbReference type="PANTHER" id="PTHR33375">
    <property type="entry name" value="CHROMOSOME-PARTITIONING PROTEIN PARB-RELATED"/>
    <property type="match status" value="1"/>
</dbReference>
<dbReference type="PANTHER" id="PTHR33375:SF1">
    <property type="entry name" value="CHROMOSOME-PARTITIONING PROTEIN PARB-RELATED"/>
    <property type="match status" value="1"/>
</dbReference>
<sequence length="280" mass="31320">MLHRLLIDQIDTNALPRDRTHLDAAALNELQTSIAQNGLRMPIEVFATTGPRPYALISGLRRLTAVTNIAQLRGQPAEIDAFIRTPKTLAEALTAMVEENDIRQNLSPWERAHIITTLRDNGEFETLDAATQALYPHADKSRRQRLRACALVVEDLDGLLTTPEAWSERQLLRLAAALRADFTPLIIATLQANTGKSPAAQWHALQPIFLELAQPETNQSTPQPDTPQPPGRPRRTLAPRQGLLIRRERTPTGWLLRFTGPEATGMLMEDVMDEVERRFG</sequence>
<proteinExistence type="predicted"/>
<evidence type="ECO:0000313" key="3">
    <source>
        <dbReference type="EMBL" id="SEM92680.1"/>
    </source>
</evidence>
<dbReference type="GO" id="GO:0005694">
    <property type="term" value="C:chromosome"/>
    <property type="evidence" value="ECO:0007669"/>
    <property type="project" value="TreeGrafter"/>
</dbReference>
<dbReference type="EMBL" id="FOCO01000004">
    <property type="protein sequence ID" value="SEM92680.1"/>
    <property type="molecule type" value="Genomic_DNA"/>
</dbReference>
<dbReference type="InterPro" id="IPR003115">
    <property type="entry name" value="ParB_N"/>
</dbReference>
<dbReference type="InterPro" id="IPR036086">
    <property type="entry name" value="ParB/Sulfiredoxin_sf"/>
</dbReference>
<dbReference type="Proteomes" id="UP000183002">
    <property type="component" value="Unassembled WGS sequence"/>
</dbReference>
<dbReference type="SUPFAM" id="SSF110849">
    <property type="entry name" value="ParB/Sulfiredoxin"/>
    <property type="match status" value="1"/>
</dbReference>
<dbReference type="STRING" id="1077947.SAMN05216227_1004145"/>
<dbReference type="RefSeq" id="WP_074818406.1">
    <property type="nucleotide sequence ID" value="NZ_FOCO01000004.1"/>
</dbReference>
<protein>
    <submittedName>
        <fullName evidence="3">Chromosome partitioning protein, ParB family</fullName>
    </submittedName>
</protein>